<proteinExistence type="predicted"/>
<dbReference type="AlphaFoldDB" id="A0A0C3JJ22"/>
<dbReference type="InParanoid" id="A0A0C3JJ22"/>
<keyword evidence="2" id="KW-1185">Reference proteome</keyword>
<protein>
    <submittedName>
        <fullName evidence="1">Uncharacterized protein</fullName>
    </submittedName>
</protein>
<gene>
    <name evidence="1" type="ORF">M404DRAFT_891475</name>
</gene>
<reference evidence="2" key="2">
    <citation type="submission" date="2015-01" db="EMBL/GenBank/DDBJ databases">
        <title>Evolutionary Origins and Diversification of the Mycorrhizal Mutualists.</title>
        <authorList>
            <consortium name="DOE Joint Genome Institute"/>
            <consortium name="Mycorrhizal Genomics Consortium"/>
            <person name="Kohler A."/>
            <person name="Kuo A."/>
            <person name="Nagy L.G."/>
            <person name="Floudas D."/>
            <person name="Copeland A."/>
            <person name="Barry K.W."/>
            <person name="Cichocki N."/>
            <person name="Veneault-Fourrey C."/>
            <person name="LaButti K."/>
            <person name="Lindquist E.A."/>
            <person name="Lipzen A."/>
            <person name="Lundell T."/>
            <person name="Morin E."/>
            <person name="Murat C."/>
            <person name="Riley R."/>
            <person name="Ohm R."/>
            <person name="Sun H."/>
            <person name="Tunlid A."/>
            <person name="Henrissat B."/>
            <person name="Grigoriev I.V."/>
            <person name="Hibbett D.S."/>
            <person name="Martin F."/>
        </authorList>
    </citation>
    <scope>NUCLEOTIDE SEQUENCE [LARGE SCALE GENOMIC DNA]</scope>
    <source>
        <strain evidence="2">Marx 270</strain>
    </source>
</reference>
<dbReference type="HOGENOM" id="CLU_1971437_0_0_1"/>
<sequence length="127" mass="13979">MRMFLLPTPFKILCQTVQALLLCGLTIKLRVHVLSPDALAKYSRPDYRLEDPAEANQPDVPPGSEDVSIATSIKTLHPLSPSTCNNADSSISDSTRGSRTCSPIRFEMCLLMLLAQVLCRALQTFLC</sequence>
<reference evidence="1 2" key="1">
    <citation type="submission" date="2014-04" db="EMBL/GenBank/DDBJ databases">
        <authorList>
            <consortium name="DOE Joint Genome Institute"/>
            <person name="Kuo A."/>
            <person name="Kohler A."/>
            <person name="Costa M.D."/>
            <person name="Nagy L.G."/>
            <person name="Floudas D."/>
            <person name="Copeland A."/>
            <person name="Barry K.W."/>
            <person name="Cichocki N."/>
            <person name="Veneault-Fourrey C."/>
            <person name="LaButti K."/>
            <person name="Lindquist E.A."/>
            <person name="Lipzen A."/>
            <person name="Lundell T."/>
            <person name="Morin E."/>
            <person name="Murat C."/>
            <person name="Sun H."/>
            <person name="Tunlid A."/>
            <person name="Henrissat B."/>
            <person name="Grigoriev I.V."/>
            <person name="Hibbett D.S."/>
            <person name="Martin F."/>
            <person name="Nordberg H.P."/>
            <person name="Cantor M.N."/>
            <person name="Hua S.X."/>
        </authorList>
    </citation>
    <scope>NUCLEOTIDE SEQUENCE [LARGE SCALE GENOMIC DNA]</scope>
    <source>
        <strain evidence="1 2">Marx 270</strain>
    </source>
</reference>
<dbReference type="Proteomes" id="UP000054217">
    <property type="component" value="Unassembled WGS sequence"/>
</dbReference>
<accession>A0A0C3JJ22</accession>
<organism evidence="1 2">
    <name type="scientific">Pisolithus tinctorius Marx 270</name>
    <dbReference type="NCBI Taxonomy" id="870435"/>
    <lineage>
        <taxon>Eukaryota</taxon>
        <taxon>Fungi</taxon>
        <taxon>Dikarya</taxon>
        <taxon>Basidiomycota</taxon>
        <taxon>Agaricomycotina</taxon>
        <taxon>Agaricomycetes</taxon>
        <taxon>Agaricomycetidae</taxon>
        <taxon>Boletales</taxon>
        <taxon>Sclerodermatineae</taxon>
        <taxon>Pisolithaceae</taxon>
        <taxon>Pisolithus</taxon>
    </lineage>
</organism>
<evidence type="ECO:0000313" key="1">
    <source>
        <dbReference type="EMBL" id="KIN97606.1"/>
    </source>
</evidence>
<evidence type="ECO:0000313" key="2">
    <source>
        <dbReference type="Proteomes" id="UP000054217"/>
    </source>
</evidence>
<dbReference type="EMBL" id="KN832027">
    <property type="protein sequence ID" value="KIN97606.1"/>
    <property type="molecule type" value="Genomic_DNA"/>
</dbReference>
<name>A0A0C3JJ22_PISTI</name>